<keyword evidence="7" id="KW-1185">Reference proteome</keyword>
<dbReference type="GO" id="GO:0005739">
    <property type="term" value="C:mitochondrion"/>
    <property type="evidence" value="ECO:0007669"/>
    <property type="project" value="UniProtKB-SubCell"/>
</dbReference>
<evidence type="ECO:0000313" key="7">
    <source>
        <dbReference type="Proteomes" id="UP000809789"/>
    </source>
</evidence>
<evidence type="ECO:0000256" key="1">
    <source>
        <dbReference type="ARBA" id="ARBA00004173"/>
    </source>
</evidence>
<keyword evidence="4" id="KW-0496">Mitochondrion</keyword>
<evidence type="ECO:0000256" key="5">
    <source>
        <dbReference type="SAM" id="MobiDB-lite"/>
    </source>
</evidence>
<dbReference type="InterPro" id="IPR010591">
    <property type="entry name" value="ATP11"/>
</dbReference>
<feature type="compositionally biased region" description="Polar residues" evidence="5">
    <location>
        <begin position="108"/>
        <end position="118"/>
    </location>
</feature>
<feature type="region of interest" description="Disordered" evidence="5">
    <location>
        <begin position="1"/>
        <end position="20"/>
    </location>
</feature>
<comment type="subcellular location">
    <subcellularLocation>
        <location evidence="1">Mitochondrion</location>
    </subcellularLocation>
</comment>
<name>A0A8K0L3K5_9PEZI</name>
<gene>
    <name evidence="6" type="ORF">KVT40_005730</name>
</gene>
<feature type="region of interest" description="Disordered" evidence="5">
    <location>
        <begin position="97"/>
        <end position="143"/>
    </location>
</feature>
<keyword evidence="3" id="KW-0809">Transit peptide</keyword>
<proteinExistence type="inferred from homology"/>
<dbReference type="OrthoDB" id="16535at2759"/>
<feature type="compositionally biased region" description="Low complexity" evidence="5">
    <location>
        <begin position="11"/>
        <end position="20"/>
    </location>
</feature>
<evidence type="ECO:0000256" key="4">
    <source>
        <dbReference type="ARBA" id="ARBA00023128"/>
    </source>
</evidence>
<dbReference type="Proteomes" id="UP000809789">
    <property type="component" value="Unassembled WGS sequence"/>
</dbReference>
<dbReference type="PANTHER" id="PTHR13126:SF0">
    <property type="entry name" value="ATP SYNTHASE MITOCHONDRIAL F1 COMPLEX ASSEMBLY FACTOR 1"/>
    <property type="match status" value="1"/>
</dbReference>
<dbReference type="PANTHER" id="PTHR13126">
    <property type="entry name" value="CHAPERONE ATP11"/>
    <property type="match status" value="1"/>
</dbReference>
<comment type="similarity">
    <text evidence="2">Belongs to the ATP11 family.</text>
</comment>
<accession>A0A8K0L3K5</accession>
<dbReference type="Pfam" id="PF06644">
    <property type="entry name" value="ATP11"/>
    <property type="match status" value="1"/>
</dbReference>
<sequence>MVNIVDDINQSGKSSNSMRKSSIGVAGRLLKSGTSSFCYQQRRHAQVHDIRFLASHAKPEKQVLDKYAEKLKQKAKQEGHQDIDSLKQAYSGKITSLRKQATVPGANAPTTSPSSEAKTPNTPFQPPPPPTPQSSPSAAAQYTSTSKAGIKTLSSYIDVDKFRYLPDKELETLWRLRHATNPRSLCGVVRADVFRQIATAAKKHPQFILPIPREGQGAELHFLQWTFPSDTTATVLFTNLAEFKLRGEFAQPHTTVTHHSDLVGEKGVVLVEGNVLPDRGMTVEEGQLLVMMLTKFYGQGEESPRRHLLGQFTKGDETFSVDKLLEEAEKVP</sequence>
<evidence type="ECO:0000256" key="2">
    <source>
        <dbReference type="ARBA" id="ARBA00009116"/>
    </source>
</evidence>
<dbReference type="EMBL" id="JAESVG020000006">
    <property type="protein sequence ID" value="KAG8626785.1"/>
    <property type="molecule type" value="Genomic_DNA"/>
</dbReference>
<evidence type="ECO:0000313" key="6">
    <source>
        <dbReference type="EMBL" id="KAG8626785.1"/>
    </source>
</evidence>
<reference evidence="6" key="1">
    <citation type="submission" date="2021-07" db="EMBL/GenBank/DDBJ databases">
        <title>Elsinoe batatas strain:CRI-CJ2 Genome sequencing and assembly.</title>
        <authorList>
            <person name="Huang L."/>
        </authorList>
    </citation>
    <scope>NUCLEOTIDE SEQUENCE</scope>
    <source>
        <strain evidence="6">CRI-CJ2</strain>
    </source>
</reference>
<evidence type="ECO:0008006" key="8">
    <source>
        <dbReference type="Google" id="ProtNLM"/>
    </source>
</evidence>
<dbReference type="AlphaFoldDB" id="A0A8K0L3K5"/>
<feature type="compositionally biased region" description="Low complexity" evidence="5">
    <location>
        <begin position="134"/>
        <end position="143"/>
    </location>
</feature>
<protein>
    <recommendedName>
        <fullName evidence="8">ATP11-domain-containing protein</fullName>
    </recommendedName>
</protein>
<comment type="caution">
    <text evidence="6">The sequence shown here is derived from an EMBL/GenBank/DDBJ whole genome shotgun (WGS) entry which is preliminary data.</text>
</comment>
<feature type="compositionally biased region" description="Pro residues" evidence="5">
    <location>
        <begin position="123"/>
        <end position="133"/>
    </location>
</feature>
<dbReference type="GO" id="GO:0033615">
    <property type="term" value="P:mitochondrial proton-transporting ATP synthase complex assembly"/>
    <property type="evidence" value="ECO:0007669"/>
    <property type="project" value="TreeGrafter"/>
</dbReference>
<evidence type="ECO:0000256" key="3">
    <source>
        <dbReference type="ARBA" id="ARBA00022946"/>
    </source>
</evidence>
<organism evidence="6 7">
    <name type="scientific">Elsinoe batatas</name>
    <dbReference type="NCBI Taxonomy" id="2601811"/>
    <lineage>
        <taxon>Eukaryota</taxon>
        <taxon>Fungi</taxon>
        <taxon>Dikarya</taxon>
        <taxon>Ascomycota</taxon>
        <taxon>Pezizomycotina</taxon>
        <taxon>Dothideomycetes</taxon>
        <taxon>Dothideomycetidae</taxon>
        <taxon>Myriangiales</taxon>
        <taxon>Elsinoaceae</taxon>
        <taxon>Elsinoe</taxon>
    </lineage>
</organism>